<dbReference type="Gene3D" id="1.20.1250.20">
    <property type="entry name" value="MFS general substrate transporter like domains"/>
    <property type="match status" value="2"/>
</dbReference>
<dbReference type="EMBL" id="QEQK01000014">
    <property type="protein sequence ID" value="PWN55080.1"/>
    <property type="molecule type" value="Genomic_DNA"/>
</dbReference>
<dbReference type="GO" id="GO:0016020">
    <property type="term" value="C:membrane"/>
    <property type="evidence" value="ECO:0007669"/>
    <property type="project" value="UniProtKB-SubCell"/>
</dbReference>
<feature type="transmembrane region" description="Helical" evidence="6">
    <location>
        <begin position="146"/>
        <end position="168"/>
    </location>
</feature>
<evidence type="ECO:0000256" key="6">
    <source>
        <dbReference type="SAM" id="Phobius"/>
    </source>
</evidence>
<dbReference type="Pfam" id="PF07690">
    <property type="entry name" value="MFS_1"/>
    <property type="match status" value="1"/>
</dbReference>
<evidence type="ECO:0000256" key="4">
    <source>
        <dbReference type="ARBA" id="ARBA00022989"/>
    </source>
</evidence>
<feature type="transmembrane region" description="Helical" evidence="6">
    <location>
        <begin position="336"/>
        <end position="359"/>
    </location>
</feature>
<feature type="transmembrane region" description="Helical" evidence="6">
    <location>
        <begin position="313"/>
        <end position="330"/>
    </location>
</feature>
<feature type="transmembrane region" description="Helical" evidence="6">
    <location>
        <begin position="188"/>
        <end position="209"/>
    </location>
</feature>
<dbReference type="InterPro" id="IPR011701">
    <property type="entry name" value="MFS"/>
</dbReference>
<dbReference type="InterPro" id="IPR020846">
    <property type="entry name" value="MFS_dom"/>
</dbReference>
<feature type="transmembrane region" description="Helical" evidence="6">
    <location>
        <begin position="239"/>
        <end position="260"/>
    </location>
</feature>
<evidence type="ECO:0000256" key="3">
    <source>
        <dbReference type="ARBA" id="ARBA00022692"/>
    </source>
</evidence>
<dbReference type="PANTHER" id="PTHR23505">
    <property type="entry name" value="SPINSTER"/>
    <property type="match status" value="1"/>
</dbReference>
<evidence type="ECO:0000256" key="5">
    <source>
        <dbReference type="ARBA" id="ARBA00023136"/>
    </source>
</evidence>
<dbReference type="PROSITE" id="PS50850">
    <property type="entry name" value="MFS"/>
    <property type="match status" value="1"/>
</dbReference>
<reference evidence="8 9" key="1">
    <citation type="submission" date="2018-05" db="EMBL/GenBank/DDBJ databases">
        <title>Abyssibacter profundi OUC007T gen. nov., sp. nov, a marine bacterium isolated from seawater of the Mariana Trench.</title>
        <authorList>
            <person name="Zhou S."/>
        </authorList>
    </citation>
    <scope>NUCLEOTIDE SEQUENCE [LARGE SCALE GENOMIC DNA]</scope>
    <source>
        <strain evidence="8 9">OUC007</strain>
    </source>
</reference>
<keyword evidence="4 6" id="KW-1133">Transmembrane helix</keyword>
<keyword evidence="2" id="KW-0813">Transport</keyword>
<evidence type="ECO:0000313" key="8">
    <source>
        <dbReference type="EMBL" id="PWN55080.1"/>
    </source>
</evidence>
<dbReference type="AlphaFoldDB" id="A0A383XR26"/>
<name>A0A383XR26_9GAMM</name>
<protein>
    <submittedName>
        <fullName evidence="8">MFS transporter</fullName>
    </submittedName>
</protein>
<dbReference type="OrthoDB" id="6057322at2"/>
<dbReference type="Proteomes" id="UP000251800">
    <property type="component" value="Unassembled WGS sequence"/>
</dbReference>
<evidence type="ECO:0000313" key="9">
    <source>
        <dbReference type="Proteomes" id="UP000251800"/>
    </source>
</evidence>
<dbReference type="CDD" id="cd17328">
    <property type="entry name" value="MFS_spinster_like"/>
    <property type="match status" value="1"/>
</dbReference>
<dbReference type="PANTHER" id="PTHR23505:SF79">
    <property type="entry name" value="PROTEIN SPINSTER"/>
    <property type="match status" value="1"/>
</dbReference>
<gene>
    <name evidence="8" type="ORF">DEH80_14235</name>
</gene>
<sequence length="444" mass="47596">MQASKPVSPGGYSPAYAWFVVAILMMAYVFSFVDRQILNLMVGPIRADLGITDTQMSLLMGFSFAIFYTIMGIPLGRMADSKSRRGLITVGIIVWSVMTALCGFAKHYWYLFLCRIGVGVGEAALSPAAYSMIADYFPPEKRATAISVYSMGIYIGSGIAFLLGGLIVEFVTAQGAVTLPLLGETRPWQVVFYVLGFSGLLFSAAFLMVREPVRSGAGPSSSVPIKEVLAYLKLNRRTVLSHNIGFAMIAFCSYGTAAWIPSYFLRVHGWSIGQIGLVFGLIVMIFGSAGIVFGGRLSDRWTAQGRTDAPMRVGVLAAIAVIPFGAGYMLSPNGMVAGLFLIPATFFISMPFGVAPTAIQDIMPNRLRGQASALYLFLVNMIGLGIGPTAVAVVTDFLFGDDNMVGWSMFIVSGVAGAVAITLLATGLKPYRESLARIRAQTAE</sequence>
<feature type="transmembrane region" description="Helical" evidence="6">
    <location>
        <begin position="12"/>
        <end position="33"/>
    </location>
</feature>
<dbReference type="GO" id="GO:0022857">
    <property type="term" value="F:transmembrane transporter activity"/>
    <property type="evidence" value="ECO:0007669"/>
    <property type="project" value="InterPro"/>
</dbReference>
<keyword evidence="5 6" id="KW-0472">Membrane</keyword>
<feature type="transmembrane region" description="Helical" evidence="6">
    <location>
        <begin position="87"/>
        <end position="110"/>
    </location>
</feature>
<feature type="transmembrane region" description="Helical" evidence="6">
    <location>
        <begin position="407"/>
        <end position="428"/>
    </location>
</feature>
<evidence type="ECO:0000256" key="1">
    <source>
        <dbReference type="ARBA" id="ARBA00004141"/>
    </source>
</evidence>
<comment type="subcellular location">
    <subcellularLocation>
        <location evidence="1">Membrane</location>
        <topology evidence="1">Multi-pass membrane protein</topology>
    </subcellularLocation>
</comment>
<organism evidence="8 9">
    <name type="scientific">Abyssibacter profundi</name>
    <dbReference type="NCBI Taxonomy" id="2182787"/>
    <lineage>
        <taxon>Bacteria</taxon>
        <taxon>Pseudomonadati</taxon>
        <taxon>Pseudomonadota</taxon>
        <taxon>Gammaproteobacteria</taxon>
        <taxon>Chromatiales</taxon>
        <taxon>Oceanococcaceae</taxon>
        <taxon>Abyssibacter</taxon>
    </lineage>
</organism>
<keyword evidence="9" id="KW-1185">Reference proteome</keyword>
<comment type="caution">
    <text evidence="8">The sequence shown here is derived from an EMBL/GenBank/DDBJ whole genome shotgun (WGS) entry which is preliminary data.</text>
</comment>
<feature type="transmembrane region" description="Helical" evidence="6">
    <location>
        <begin position="272"/>
        <end position="293"/>
    </location>
</feature>
<dbReference type="SUPFAM" id="SSF103473">
    <property type="entry name" value="MFS general substrate transporter"/>
    <property type="match status" value="1"/>
</dbReference>
<feature type="domain" description="Major facilitator superfamily (MFS) profile" evidence="7">
    <location>
        <begin position="20"/>
        <end position="432"/>
    </location>
</feature>
<feature type="transmembrane region" description="Helical" evidence="6">
    <location>
        <begin position="371"/>
        <end position="395"/>
    </location>
</feature>
<accession>A0A383XR26</accession>
<proteinExistence type="predicted"/>
<keyword evidence="3 6" id="KW-0812">Transmembrane</keyword>
<evidence type="ECO:0000256" key="2">
    <source>
        <dbReference type="ARBA" id="ARBA00022448"/>
    </source>
</evidence>
<feature type="transmembrane region" description="Helical" evidence="6">
    <location>
        <begin position="56"/>
        <end position="75"/>
    </location>
</feature>
<dbReference type="RefSeq" id="WP_109721231.1">
    <property type="nucleotide sequence ID" value="NZ_QEQK01000014.1"/>
</dbReference>
<dbReference type="InterPro" id="IPR044770">
    <property type="entry name" value="MFS_spinster-like"/>
</dbReference>
<evidence type="ECO:0000259" key="7">
    <source>
        <dbReference type="PROSITE" id="PS50850"/>
    </source>
</evidence>
<dbReference type="InterPro" id="IPR036259">
    <property type="entry name" value="MFS_trans_sf"/>
</dbReference>